<name>A0A835HLV5_9MAGN</name>
<evidence type="ECO:0000259" key="8">
    <source>
        <dbReference type="SMART" id="SM00978"/>
    </source>
</evidence>
<feature type="compositionally biased region" description="Low complexity" evidence="7">
    <location>
        <begin position="127"/>
        <end position="143"/>
    </location>
</feature>
<dbReference type="InterPro" id="IPR007379">
    <property type="entry name" value="Tim44-like_dom"/>
</dbReference>
<comment type="subcellular location">
    <subcellularLocation>
        <location evidence="1">Mitochondrion inner membrane</location>
    </subcellularLocation>
</comment>
<organism evidence="9 10">
    <name type="scientific">Coptis chinensis</name>
    <dbReference type="NCBI Taxonomy" id="261450"/>
    <lineage>
        <taxon>Eukaryota</taxon>
        <taxon>Viridiplantae</taxon>
        <taxon>Streptophyta</taxon>
        <taxon>Embryophyta</taxon>
        <taxon>Tracheophyta</taxon>
        <taxon>Spermatophyta</taxon>
        <taxon>Magnoliopsida</taxon>
        <taxon>Ranunculales</taxon>
        <taxon>Ranunculaceae</taxon>
        <taxon>Coptidoideae</taxon>
        <taxon>Coptis</taxon>
    </lineage>
</organism>
<dbReference type="SUPFAM" id="SSF54427">
    <property type="entry name" value="NTF2-like"/>
    <property type="match status" value="1"/>
</dbReference>
<keyword evidence="5" id="KW-0496">Mitochondrion</keyword>
<feature type="region of interest" description="Disordered" evidence="7">
    <location>
        <begin position="207"/>
        <end position="227"/>
    </location>
</feature>
<evidence type="ECO:0000256" key="2">
    <source>
        <dbReference type="ARBA" id="ARBA00009597"/>
    </source>
</evidence>
<keyword evidence="6" id="KW-0472">Membrane</keyword>
<dbReference type="OrthoDB" id="10265990at2759"/>
<evidence type="ECO:0000256" key="1">
    <source>
        <dbReference type="ARBA" id="ARBA00004273"/>
    </source>
</evidence>
<evidence type="ECO:0000256" key="5">
    <source>
        <dbReference type="ARBA" id="ARBA00023128"/>
    </source>
</evidence>
<dbReference type="GO" id="GO:0030150">
    <property type="term" value="P:protein import into mitochondrial matrix"/>
    <property type="evidence" value="ECO:0007669"/>
    <property type="project" value="TreeGrafter"/>
</dbReference>
<evidence type="ECO:0000256" key="7">
    <source>
        <dbReference type="SAM" id="MobiDB-lite"/>
    </source>
</evidence>
<keyword evidence="10" id="KW-1185">Reference proteome</keyword>
<protein>
    <recommendedName>
        <fullName evidence="8">Tim44-like domain-containing protein</fullName>
    </recommendedName>
</protein>
<proteinExistence type="inferred from homology"/>
<dbReference type="PANTHER" id="PTHR10721:SF1">
    <property type="entry name" value="MITOCHONDRIAL IMPORT INNER MEMBRANE TRANSLOCASE SUBUNIT TIM44"/>
    <property type="match status" value="1"/>
</dbReference>
<accession>A0A835HLV5</accession>
<comment type="similarity">
    <text evidence="2">Belongs to the Tim44 family.</text>
</comment>
<evidence type="ECO:0000313" key="9">
    <source>
        <dbReference type="EMBL" id="KAF9600672.1"/>
    </source>
</evidence>
<dbReference type="InterPro" id="IPR032710">
    <property type="entry name" value="NTF2-like_dom_sf"/>
</dbReference>
<dbReference type="EMBL" id="JADFTS010000006">
    <property type="protein sequence ID" value="KAF9600672.1"/>
    <property type="molecule type" value="Genomic_DNA"/>
</dbReference>
<dbReference type="SMART" id="SM00978">
    <property type="entry name" value="Tim44"/>
    <property type="match status" value="1"/>
</dbReference>
<feature type="domain" description="Tim44-like" evidence="8">
    <location>
        <begin position="313"/>
        <end position="465"/>
    </location>
</feature>
<evidence type="ECO:0000256" key="3">
    <source>
        <dbReference type="ARBA" id="ARBA00022792"/>
    </source>
</evidence>
<sequence length="472" mass="53578">MGSRKLVRDFILSKQLLHHLQPQQQVVRPRLPLLLASRVQNCRRFSVLDEFSKKVKGEVESNPEFQKSIKDLKEKAEQSRERRICTSVWPGAWTEAEATAKKVSANVKEKISAATEEVKETLGLGKQGSSGSTASTAKSGTDAKVGDPTSEEAKSETSFSSDSKDSLFEWFKSSLSFGSPKISFSFQKLKDIKVIDYAKKGYDMVKDELSSNPSKKRRLRYEASSSSTEERSTSTDIVVVPIKQSRLNKKWEALKEKLNGHPVVKRLRGISEPVVTKSQEFAEDVREQWETSDNRVIHKIQDLNETVFGETQSGLTFKEIRRIDPYFSLPDFVAEVEEMVRPTLNAFIKGDVEVLKKNCSPEVIERYLAERRAYENQGIFFDNKILHISEVEVKETKLMGNTPMIIVLFQTQQIFCVRDKEGSIKEGGEDTIQCVIYAWAMQLLDVEEQGEGALNPIWRLREMHQQGVTALI</sequence>
<evidence type="ECO:0000313" key="10">
    <source>
        <dbReference type="Proteomes" id="UP000631114"/>
    </source>
</evidence>
<dbReference type="AlphaFoldDB" id="A0A835HLV5"/>
<gene>
    <name evidence="9" type="ORF">IFM89_011343</name>
</gene>
<dbReference type="Proteomes" id="UP000631114">
    <property type="component" value="Unassembled WGS sequence"/>
</dbReference>
<dbReference type="GO" id="GO:0005743">
    <property type="term" value="C:mitochondrial inner membrane"/>
    <property type="evidence" value="ECO:0007669"/>
    <property type="project" value="UniProtKB-SubCell"/>
</dbReference>
<reference evidence="9 10" key="1">
    <citation type="submission" date="2020-10" db="EMBL/GenBank/DDBJ databases">
        <title>The Coptis chinensis genome and diversification of protoberbering-type alkaloids.</title>
        <authorList>
            <person name="Wang B."/>
            <person name="Shu S."/>
            <person name="Song C."/>
            <person name="Liu Y."/>
        </authorList>
    </citation>
    <scope>NUCLEOTIDE SEQUENCE [LARGE SCALE GENOMIC DNA]</scope>
    <source>
        <strain evidence="9">HL-2020</strain>
        <tissue evidence="9">Leaf</tissue>
    </source>
</reference>
<keyword evidence="4" id="KW-0809">Transit peptide</keyword>
<dbReference type="Pfam" id="PF04280">
    <property type="entry name" value="Tim44"/>
    <property type="match status" value="1"/>
</dbReference>
<dbReference type="PANTHER" id="PTHR10721">
    <property type="entry name" value="MITOCHONDRIAL IMPORT INNER MEMBRANE TRANSLOCASE SUBUNIT TIM44"/>
    <property type="match status" value="1"/>
</dbReference>
<feature type="region of interest" description="Disordered" evidence="7">
    <location>
        <begin position="122"/>
        <end position="158"/>
    </location>
</feature>
<keyword evidence="3" id="KW-0999">Mitochondrion inner membrane</keyword>
<comment type="caution">
    <text evidence="9">The sequence shown here is derived from an EMBL/GenBank/DDBJ whole genome shotgun (WGS) entry which is preliminary data.</text>
</comment>
<dbReference type="GO" id="GO:0051087">
    <property type="term" value="F:protein-folding chaperone binding"/>
    <property type="evidence" value="ECO:0007669"/>
    <property type="project" value="TreeGrafter"/>
</dbReference>
<evidence type="ECO:0000256" key="4">
    <source>
        <dbReference type="ARBA" id="ARBA00022946"/>
    </source>
</evidence>
<dbReference type="InterPro" id="IPR039544">
    <property type="entry name" value="Tim44-like"/>
</dbReference>
<evidence type="ECO:0000256" key="6">
    <source>
        <dbReference type="ARBA" id="ARBA00023136"/>
    </source>
</evidence>
<dbReference type="Gene3D" id="3.10.450.240">
    <property type="match status" value="1"/>
</dbReference>